<reference evidence="2 3" key="1">
    <citation type="journal article" date="2015" name="Genome Announc.">
        <title>Expanding the biotechnology potential of lactobacilli through comparative genomics of 213 strains and associated genera.</title>
        <authorList>
            <person name="Sun Z."/>
            <person name="Harris H.M."/>
            <person name="McCann A."/>
            <person name="Guo C."/>
            <person name="Argimon S."/>
            <person name="Zhang W."/>
            <person name="Yang X."/>
            <person name="Jeffery I.B."/>
            <person name="Cooney J.C."/>
            <person name="Kagawa T.F."/>
            <person name="Liu W."/>
            <person name="Song Y."/>
            <person name="Salvetti E."/>
            <person name="Wrobel A."/>
            <person name="Rasinkangas P."/>
            <person name="Parkhill J."/>
            <person name="Rea M.C."/>
            <person name="O'Sullivan O."/>
            <person name="Ritari J."/>
            <person name="Douillard F.P."/>
            <person name="Paul Ross R."/>
            <person name="Yang R."/>
            <person name="Briner A.E."/>
            <person name="Felis G.E."/>
            <person name="de Vos W.M."/>
            <person name="Barrangou R."/>
            <person name="Klaenhammer T.R."/>
            <person name="Caufield P.W."/>
            <person name="Cui Y."/>
            <person name="Zhang H."/>
            <person name="O'Toole P.W."/>
        </authorList>
    </citation>
    <scope>NUCLEOTIDE SEQUENCE [LARGE SCALE GENOMIC DNA]</scope>
    <source>
        <strain evidence="2 3">JCM 17158</strain>
    </source>
</reference>
<dbReference type="PATRIC" id="fig|1291734.4.peg.643"/>
<gene>
    <name evidence="2" type="ORF">FD02_GL000626</name>
</gene>
<dbReference type="EMBL" id="AZDJ01000032">
    <property type="protein sequence ID" value="KRK70555.1"/>
    <property type="molecule type" value="Genomic_DNA"/>
</dbReference>
<protein>
    <submittedName>
        <fullName evidence="2">Uncharacterized protein</fullName>
    </submittedName>
</protein>
<sequence length="210" mass="22341">MWYAYKSNYFHTKGTVTMDINVNTFQTAVLAGNFETPSFTVTPAAAAKDLQAALQPAVAATVANLQAGKLSQATVTITSAEPTVIALETGVINLPFADAKKVTNFLDTTADAPLRVYLVITNPNVNASGLRIDEVATGDDFVANQAAQLVAITAAVSEKLATIEEARLAPKPTVKTAPASRTKTTKTTRRTTKRASTKKTTRKRTPKKEG</sequence>
<evidence type="ECO:0000256" key="1">
    <source>
        <dbReference type="SAM" id="MobiDB-lite"/>
    </source>
</evidence>
<name>A0A0R1JHS3_9LACO</name>
<proteinExistence type="predicted"/>
<accession>A0A0R1JHS3</accession>
<dbReference type="Proteomes" id="UP000051804">
    <property type="component" value="Unassembled WGS sequence"/>
</dbReference>
<keyword evidence="3" id="KW-1185">Reference proteome</keyword>
<feature type="region of interest" description="Disordered" evidence="1">
    <location>
        <begin position="170"/>
        <end position="210"/>
    </location>
</feature>
<organism evidence="2 3">
    <name type="scientific">Lacticaseibacillus nasuensis JCM 17158</name>
    <dbReference type="NCBI Taxonomy" id="1291734"/>
    <lineage>
        <taxon>Bacteria</taxon>
        <taxon>Bacillati</taxon>
        <taxon>Bacillota</taxon>
        <taxon>Bacilli</taxon>
        <taxon>Lactobacillales</taxon>
        <taxon>Lactobacillaceae</taxon>
        <taxon>Lacticaseibacillus</taxon>
    </lineage>
</organism>
<dbReference type="STRING" id="1291734.FD02_GL000626"/>
<dbReference type="AlphaFoldDB" id="A0A0R1JHS3"/>
<evidence type="ECO:0000313" key="3">
    <source>
        <dbReference type="Proteomes" id="UP000051804"/>
    </source>
</evidence>
<feature type="compositionally biased region" description="Basic residues" evidence="1">
    <location>
        <begin position="183"/>
        <end position="210"/>
    </location>
</feature>
<evidence type="ECO:0000313" key="2">
    <source>
        <dbReference type="EMBL" id="KRK70555.1"/>
    </source>
</evidence>
<comment type="caution">
    <text evidence="2">The sequence shown here is derived from an EMBL/GenBank/DDBJ whole genome shotgun (WGS) entry which is preliminary data.</text>
</comment>